<dbReference type="OrthoDB" id="21617at2759"/>
<dbReference type="EMBL" id="JACEEZ010019081">
    <property type="protein sequence ID" value="KAG0716155.1"/>
    <property type="molecule type" value="Genomic_DNA"/>
</dbReference>
<evidence type="ECO:0000313" key="3">
    <source>
        <dbReference type="Proteomes" id="UP000770661"/>
    </source>
</evidence>
<dbReference type="PANTHER" id="PTHR13054">
    <property type="entry name" value="DIGEORGE SYNDROME CRITICAL REGION 6 DGCR6 FAMILY MEMBER"/>
    <property type="match status" value="1"/>
</dbReference>
<accession>A0A8J4XX62</accession>
<evidence type="ECO:0000256" key="1">
    <source>
        <dbReference type="ARBA" id="ARBA00005939"/>
    </source>
</evidence>
<protein>
    <submittedName>
        <fullName evidence="2">Protein DGCR6</fullName>
    </submittedName>
</protein>
<name>A0A8J4XX62_CHIOP</name>
<proteinExistence type="inferred from homology"/>
<keyword evidence="3" id="KW-1185">Reference proteome</keyword>
<comment type="similarity">
    <text evidence="1">Belongs to the gonadal family.</text>
</comment>
<dbReference type="AlphaFoldDB" id="A0A8J4XX62"/>
<dbReference type="Pfam" id="PF07324">
    <property type="entry name" value="DGCR6"/>
    <property type="match status" value="1"/>
</dbReference>
<sequence length="231" mass="26767">MNGERSNSSDTQERLYKMLEKLQNLARDIPPKFQQRLPYDLLSSLAHCLLDNTTFEIMQELAELQHMTEKILHKQHAQMVNKHKTEKDSLVKCHREAFTAAECQGKPHVVSRLPRVHQEQLTELNARQTEETTNTHLFIQNVLDEKVAEQQTTFQQAGVPGFHVTSNPMEIKISHLHYCLPSTFVYLRILPEFSGSQHTTMQFCHSQTMVGWFYFHGAMSSRIPARVSDKH</sequence>
<dbReference type="PANTHER" id="PTHR13054:SF2">
    <property type="entry name" value="PROTEIN DGCR6"/>
    <property type="match status" value="1"/>
</dbReference>
<gene>
    <name evidence="2" type="primary">DGCR6</name>
    <name evidence="2" type="ORF">GWK47_010364</name>
</gene>
<organism evidence="2 3">
    <name type="scientific">Chionoecetes opilio</name>
    <name type="common">Atlantic snow crab</name>
    <name type="synonym">Cancer opilio</name>
    <dbReference type="NCBI Taxonomy" id="41210"/>
    <lineage>
        <taxon>Eukaryota</taxon>
        <taxon>Metazoa</taxon>
        <taxon>Ecdysozoa</taxon>
        <taxon>Arthropoda</taxon>
        <taxon>Crustacea</taxon>
        <taxon>Multicrustacea</taxon>
        <taxon>Malacostraca</taxon>
        <taxon>Eumalacostraca</taxon>
        <taxon>Eucarida</taxon>
        <taxon>Decapoda</taxon>
        <taxon>Pleocyemata</taxon>
        <taxon>Brachyura</taxon>
        <taxon>Eubrachyura</taxon>
        <taxon>Majoidea</taxon>
        <taxon>Majidae</taxon>
        <taxon>Chionoecetes</taxon>
    </lineage>
</organism>
<dbReference type="InterPro" id="IPR010849">
    <property type="entry name" value="Gonadal"/>
</dbReference>
<evidence type="ECO:0000313" key="2">
    <source>
        <dbReference type="EMBL" id="KAG0716155.1"/>
    </source>
</evidence>
<dbReference type="Proteomes" id="UP000770661">
    <property type="component" value="Unassembled WGS sequence"/>
</dbReference>
<reference evidence="2" key="1">
    <citation type="submission" date="2020-07" db="EMBL/GenBank/DDBJ databases">
        <title>The High-quality genome of the commercially important snow crab, Chionoecetes opilio.</title>
        <authorList>
            <person name="Jeong J.-H."/>
            <person name="Ryu S."/>
        </authorList>
    </citation>
    <scope>NUCLEOTIDE SEQUENCE</scope>
    <source>
        <strain evidence="2">MADBK_172401_WGS</strain>
        <tissue evidence="2">Digestive gland</tissue>
    </source>
</reference>
<comment type="caution">
    <text evidence="2">The sequence shown here is derived from an EMBL/GenBank/DDBJ whole genome shotgun (WGS) entry which is preliminary data.</text>
</comment>